<organism evidence="1 2">
    <name type="scientific">Zophobas morio</name>
    <dbReference type="NCBI Taxonomy" id="2755281"/>
    <lineage>
        <taxon>Eukaryota</taxon>
        <taxon>Metazoa</taxon>
        <taxon>Ecdysozoa</taxon>
        <taxon>Arthropoda</taxon>
        <taxon>Hexapoda</taxon>
        <taxon>Insecta</taxon>
        <taxon>Pterygota</taxon>
        <taxon>Neoptera</taxon>
        <taxon>Endopterygota</taxon>
        <taxon>Coleoptera</taxon>
        <taxon>Polyphaga</taxon>
        <taxon>Cucujiformia</taxon>
        <taxon>Tenebrionidae</taxon>
        <taxon>Zophobas</taxon>
    </lineage>
</organism>
<gene>
    <name evidence="1" type="ORF">Zmor_016231</name>
</gene>
<accession>A0AA38ILF4</accession>
<comment type="caution">
    <text evidence="1">The sequence shown here is derived from an EMBL/GenBank/DDBJ whole genome shotgun (WGS) entry which is preliminary data.</text>
</comment>
<protein>
    <submittedName>
        <fullName evidence="1">Uncharacterized protein</fullName>
    </submittedName>
</protein>
<proteinExistence type="predicted"/>
<dbReference type="Proteomes" id="UP001168821">
    <property type="component" value="Unassembled WGS sequence"/>
</dbReference>
<dbReference type="AlphaFoldDB" id="A0AA38ILF4"/>
<evidence type="ECO:0000313" key="1">
    <source>
        <dbReference type="EMBL" id="KAJ3657214.1"/>
    </source>
</evidence>
<keyword evidence="2" id="KW-1185">Reference proteome</keyword>
<dbReference type="EMBL" id="JALNTZ010000004">
    <property type="protein sequence ID" value="KAJ3657214.1"/>
    <property type="molecule type" value="Genomic_DNA"/>
</dbReference>
<evidence type="ECO:0000313" key="2">
    <source>
        <dbReference type="Proteomes" id="UP001168821"/>
    </source>
</evidence>
<reference evidence="1" key="1">
    <citation type="journal article" date="2023" name="G3 (Bethesda)">
        <title>Whole genome assemblies of Zophobas morio and Tenebrio molitor.</title>
        <authorList>
            <person name="Kaur S."/>
            <person name="Stinson S.A."/>
            <person name="diCenzo G.C."/>
        </authorList>
    </citation>
    <scope>NUCLEOTIDE SEQUENCE</scope>
    <source>
        <strain evidence="1">QUZm001</strain>
    </source>
</reference>
<sequence length="121" mass="13715">MILEEYKFIPWFTYFRSSEHKSPTLHGFRQTFDGVLPNLCYKTSSSRLFLRRSGTTPMGFLESFLVCTAMMGDSSSVMAAGWRSLKKTLEVEVAMGTPESLNRGISRREVWVSSSCAEILL</sequence>
<name>A0AA38ILF4_9CUCU</name>